<feature type="domain" description="VOC" evidence="2">
    <location>
        <begin position="7"/>
        <end position="146"/>
    </location>
</feature>
<protein>
    <submittedName>
        <fullName evidence="3">Catechol 2,3-dioxygenase-like lactoylglutathione lyase family enzyme</fullName>
    </submittedName>
</protein>
<gene>
    <name evidence="3" type="ORF">FHX53_001845</name>
</gene>
<dbReference type="PANTHER" id="PTHR43048">
    <property type="entry name" value="METHYLMALONYL-COA EPIMERASE"/>
    <property type="match status" value="1"/>
</dbReference>
<reference evidence="3 4" key="1">
    <citation type="submission" date="2020-07" db="EMBL/GenBank/DDBJ databases">
        <title>Sequencing the genomes of 1000 actinobacteria strains.</title>
        <authorList>
            <person name="Klenk H.-P."/>
        </authorList>
    </citation>
    <scope>NUCLEOTIDE SEQUENCE [LARGE SCALE GENOMIC DNA]</scope>
    <source>
        <strain evidence="3 4">DSM 19663</strain>
    </source>
</reference>
<proteinExistence type="predicted"/>
<dbReference type="EMBL" id="JACGWX010000004">
    <property type="protein sequence ID" value="MBA8848246.1"/>
    <property type="molecule type" value="Genomic_DNA"/>
</dbReference>
<dbReference type="GO" id="GO:0004493">
    <property type="term" value="F:methylmalonyl-CoA epimerase activity"/>
    <property type="evidence" value="ECO:0007669"/>
    <property type="project" value="TreeGrafter"/>
</dbReference>
<dbReference type="Proteomes" id="UP000585905">
    <property type="component" value="Unassembled WGS sequence"/>
</dbReference>
<evidence type="ECO:0000259" key="2">
    <source>
        <dbReference type="PROSITE" id="PS51819"/>
    </source>
</evidence>
<keyword evidence="1" id="KW-0479">Metal-binding</keyword>
<dbReference type="InterPro" id="IPR037523">
    <property type="entry name" value="VOC_core"/>
</dbReference>
<name>A0A839EAI1_9MICO</name>
<dbReference type="PANTHER" id="PTHR43048:SF3">
    <property type="entry name" value="METHYLMALONYL-COA EPIMERASE, MITOCHONDRIAL"/>
    <property type="match status" value="1"/>
</dbReference>
<dbReference type="InterPro" id="IPR051785">
    <property type="entry name" value="MMCE/EMCE_epimerase"/>
</dbReference>
<keyword evidence="3" id="KW-0223">Dioxygenase</keyword>
<dbReference type="InterPro" id="IPR029068">
    <property type="entry name" value="Glyas_Bleomycin-R_OHBP_Dase"/>
</dbReference>
<dbReference type="AlphaFoldDB" id="A0A839EAI1"/>
<keyword evidence="3" id="KW-0560">Oxidoreductase</keyword>
<dbReference type="SUPFAM" id="SSF54593">
    <property type="entry name" value="Glyoxalase/Bleomycin resistance protein/Dihydroxybiphenyl dioxygenase"/>
    <property type="match status" value="1"/>
</dbReference>
<dbReference type="Pfam" id="PF00903">
    <property type="entry name" value="Glyoxalase"/>
    <property type="match status" value="1"/>
</dbReference>
<keyword evidence="3" id="KW-0456">Lyase</keyword>
<dbReference type="InterPro" id="IPR004360">
    <property type="entry name" value="Glyas_Fos-R_dOase_dom"/>
</dbReference>
<dbReference type="GO" id="GO:0046872">
    <property type="term" value="F:metal ion binding"/>
    <property type="evidence" value="ECO:0007669"/>
    <property type="project" value="UniProtKB-KW"/>
</dbReference>
<keyword evidence="4" id="KW-1185">Reference proteome</keyword>
<sequence length="149" mass="16529">MGFSVTGVHHVGITVRDMRRSFEWYTRMFGVQPGPVNHGSGPELERGVQVPGAELSFSMIRIGNVNVELLEYHQPEGRDWDRTNGDVGSAHICLEVDDMDAAYADLIERGAVFNGPPVTLTEGDLAGSQWAYLRDPDGIQLEIWQYPKG</sequence>
<dbReference type="Gene3D" id="3.10.180.10">
    <property type="entry name" value="2,3-Dihydroxybiphenyl 1,2-Dioxygenase, domain 1"/>
    <property type="match status" value="1"/>
</dbReference>
<dbReference type="PROSITE" id="PS51819">
    <property type="entry name" value="VOC"/>
    <property type="match status" value="1"/>
</dbReference>
<dbReference type="GO" id="GO:0046491">
    <property type="term" value="P:L-methylmalonyl-CoA metabolic process"/>
    <property type="evidence" value="ECO:0007669"/>
    <property type="project" value="TreeGrafter"/>
</dbReference>
<dbReference type="GO" id="GO:0016829">
    <property type="term" value="F:lyase activity"/>
    <property type="evidence" value="ECO:0007669"/>
    <property type="project" value="UniProtKB-KW"/>
</dbReference>
<evidence type="ECO:0000313" key="3">
    <source>
        <dbReference type="EMBL" id="MBA8848246.1"/>
    </source>
</evidence>
<evidence type="ECO:0000313" key="4">
    <source>
        <dbReference type="Proteomes" id="UP000585905"/>
    </source>
</evidence>
<comment type="caution">
    <text evidence="3">The sequence shown here is derived from an EMBL/GenBank/DDBJ whole genome shotgun (WGS) entry which is preliminary data.</text>
</comment>
<dbReference type="GO" id="GO:0051213">
    <property type="term" value="F:dioxygenase activity"/>
    <property type="evidence" value="ECO:0007669"/>
    <property type="project" value="UniProtKB-KW"/>
</dbReference>
<evidence type="ECO:0000256" key="1">
    <source>
        <dbReference type="ARBA" id="ARBA00022723"/>
    </source>
</evidence>
<accession>A0A839EAI1</accession>
<organism evidence="3 4">
    <name type="scientific">Microcella alkalica</name>
    <dbReference type="NCBI Taxonomy" id="355930"/>
    <lineage>
        <taxon>Bacteria</taxon>
        <taxon>Bacillati</taxon>
        <taxon>Actinomycetota</taxon>
        <taxon>Actinomycetes</taxon>
        <taxon>Micrococcales</taxon>
        <taxon>Microbacteriaceae</taxon>
        <taxon>Microcella</taxon>
    </lineage>
</organism>
<dbReference type="RefSeq" id="WP_182491043.1">
    <property type="nucleotide sequence ID" value="NZ_BAAAOV010000004.1"/>
</dbReference>